<dbReference type="EMBL" id="JACAZE010000012">
    <property type="protein sequence ID" value="KAF7302307.1"/>
    <property type="molecule type" value="Genomic_DNA"/>
</dbReference>
<accession>A0A8H6SQ29</accession>
<dbReference type="Proteomes" id="UP000613580">
    <property type="component" value="Unassembled WGS sequence"/>
</dbReference>
<dbReference type="Gene3D" id="3.40.50.720">
    <property type="entry name" value="NAD(P)-binding Rossmann-like Domain"/>
    <property type="match status" value="1"/>
</dbReference>
<comment type="similarity">
    <text evidence="1">Belongs to the NmrA-type oxidoreductase family.</text>
</comment>
<dbReference type="GO" id="GO:0005634">
    <property type="term" value="C:nucleus"/>
    <property type="evidence" value="ECO:0007669"/>
    <property type="project" value="TreeGrafter"/>
</dbReference>
<dbReference type="InterPro" id="IPR008030">
    <property type="entry name" value="NmrA-like"/>
</dbReference>
<name>A0A8H6SQ29_MYCCL</name>
<sequence length="304" mass="32662">MVARVVAVLGATGLQGSAVISGLLQDGTFTPRAISRNPESDASKALKAKGVEVVQADASDKASLVAAFAGCEAVFAMTLTAPGVDEVAQGKNMIDAAKQVGVAFFLWTGLPSMKKLSDGKYTQCTQYDQKAEIEDYLHASGLPNTTLHLGIFLDVLQPEHKMIRPNPTTGALELFFLVLGPNDIEAFTWIKHDLPAAALALFRAHPDPAKLALVNNKTFPLLTARMSMSALADKVGIALGKDIAYNYREGTLGVPELDEMLLAHKDGFGTYRDVDVSEPTLRELGVQFGTVEAFLEEEIKPLFK</sequence>
<dbReference type="PANTHER" id="PTHR42748:SF7">
    <property type="entry name" value="NMRA LIKE REDOX SENSOR 1-RELATED"/>
    <property type="match status" value="1"/>
</dbReference>
<dbReference type="SUPFAM" id="SSF51735">
    <property type="entry name" value="NAD(P)-binding Rossmann-fold domains"/>
    <property type="match status" value="1"/>
</dbReference>
<evidence type="ECO:0000256" key="2">
    <source>
        <dbReference type="ARBA" id="ARBA00022857"/>
    </source>
</evidence>
<keyword evidence="2" id="KW-0521">NADP</keyword>
<gene>
    <name evidence="4" type="ORF">HMN09_00864000</name>
</gene>
<protein>
    <submittedName>
        <fullName evidence="4">NmrA domain-containing protein</fullName>
    </submittedName>
</protein>
<evidence type="ECO:0000256" key="1">
    <source>
        <dbReference type="ARBA" id="ARBA00006328"/>
    </source>
</evidence>
<organism evidence="4 5">
    <name type="scientific">Mycena chlorophos</name>
    <name type="common">Agaric fungus</name>
    <name type="synonym">Agaricus chlorophos</name>
    <dbReference type="NCBI Taxonomy" id="658473"/>
    <lineage>
        <taxon>Eukaryota</taxon>
        <taxon>Fungi</taxon>
        <taxon>Dikarya</taxon>
        <taxon>Basidiomycota</taxon>
        <taxon>Agaricomycotina</taxon>
        <taxon>Agaricomycetes</taxon>
        <taxon>Agaricomycetidae</taxon>
        <taxon>Agaricales</taxon>
        <taxon>Marasmiineae</taxon>
        <taxon>Mycenaceae</taxon>
        <taxon>Mycena</taxon>
    </lineage>
</organism>
<keyword evidence="5" id="KW-1185">Reference proteome</keyword>
<dbReference type="PANTHER" id="PTHR42748">
    <property type="entry name" value="NITROGEN METABOLITE REPRESSION PROTEIN NMRA FAMILY MEMBER"/>
    <property type="match status" value="1"/>
</dbReference>
<evidence type="ECO:0000313" key="5">
    <source>
        <dbReference type="Proteomes" id="UP000613580"/>
    </source>
</evidence>
<dbReference type="Pfam" id="PF05368">
    <property type="entry name" value="NmrA"/>
    <property type="match status" value="1"/>
</dbReference>
<dbReference type="Gene3D" id="3.90.25.10">
    <property type="entry name" value="UDP-galactose 4-epimerase, domain 1"/>
    <property type="match status" value="1"/>
</dbReference>
<dbReference type="AlphaFoldDB" id="A0A8H6SQ29"/>
<feature type="domain" description="NmrA-like" evidence="3">
    <location>
        <begin position="5"/>
        <end position="247"/>
    </location>
</feature>
<comment type="caution">
    <text evidence="4">The sequence shown here is derived from an EMBL/GenBank/DDBJ whole genome shotgun (WGS) entry which is preliminary data.</text>
</comment>
<proteinExistence type="inferred from homology"/>
<dbReference type="OrthoDB" id="419598at2759"/>
<evidence type="ECO:0000313" key="4">
    <source>
        <dbReference type="EMBL" id="KAF7302307.1"/>
    </source>
</evidence>
<evidence type="ECO:0000259" key="3">
    <source>
        <dbReference type="Pfam" id="PF05368"/>
    </source>
</evidence>
<dbReference type="InterPro" id="IPR036291">
    <property type="entry name" value="NAD(P)-bd_dom_sf"/>
</dbReference>
<dbReference type="InterPro" id="IPR051164">
    <property type="entry name" value="NmrA-like_oxidored"/>
</dbReference>
<reference evidence="4" key="1">
    <citation type="submission" date="2020-05" db="EMBL/GenBank/DDBJ databases">
        <title>Mycena genomes resolve the evolution of fungal bioluminescence.</title>
        <authorList>
            <person name="Tsai I.J."/>
        </authorList>
    </citation>
    <scope>NUCLEOTIDE SEQUENCE</scope>
    <source>
        <strain evidence="4">110903Hualien_Pintung</strain>
    </source>
</reference>